<gene>
    <name evidence="12" type="ORF">COY52_10205</name>
</gene>
<dbReference type="GO" id="GO:0005524">
    <property type="term" value="F:ATP binding"/>
    <property type="evidence" value="ECO:0007669"/>
    <property type="project" value="UniProtKB-KW"/>
</dbReference>
<dbReference type="GO" id="GO:0016779">
    <property type="term" value="F:nucleotidyltransferase activity"/>
    <property type="evidence" value="ECO:0007669"/>
    <property type="project" value="UniProtKB-KW"/>
</dbReference>
<evidence type="ECO:0000256" key="7">
    <source>
        <dbReference type="ARBA" id="ARBA00022840"/>
    </source>
</evidence>
<evidence type="ECO:0000256" key="10">
    <source>
        <dbReference type="SAM" id="MobiDB-lite"/>
    </source>
</evidence>
<comment type="caution">
    <text evidence="12">The sequence shown here is derived from an EMBL/GenBank/DDBJ whole genome shotgun (WGS) entry which is preliminary data.</text>
</comment>
<evidence type="ECO:0000256" key="1">
    <source>
        <dbReference type="ARBA" id="ARBA00001946"/>
    </source>
</evidence>
<feature type="non-terminal residue" evidence="12">
    <location>
        <position position="122"/>
    </location>
</feature>
<feature type="domain" description="Polymerase nucleotidyl transferase" evidence="11">
    <location>
        <begin position="62"/>
        <end position="113"/>
    </location>
</feature>
<evidence type="ECO:0000256" key="2">
    <source>
        <dbReference type="ARBA" id="ARBA00022649"/>
    </source>
</evidence>
<evidence type="ECO:0000256" key="4">
    <source>
        <dbReference type="ARBA" id="ARBA00022695"/>
    </source>
</evidence>
<reference evidence="13" key="1">
    <citation type="submission" date="2017-09" db="EMBL/GenBank/DDBJ databases">
        <title>Depth-based differentiation of microbial function through sediment-hosted aquifers and enrichment of novel symbionts in the deep terrestrial subsurface.</title>
        <authorList>
            <person name="Probst A.J."/>
            <person name="Ladd B."/>
            <person name="Jarett J.K."/>
            <person name="Geller-Mcgrath D.E."/>
            <person name="Sieber C.M.K."/>
            <person name="Emerson J.B."/>
            <person name="Anantharaman K."/>
            <person name="Thomas B.C."/>
            <person name="Malmstrom R."/>
            <person name="Stieglmeier M."/>
            <person name="Klingl A."/>
            <person name="Woyke T."/>
            <person name="Ryan C.M."/>
            <person name="Banfield J.F."/>
        </authorList>
    </citation>
    <scope>NUCLEOTIDE SEQUENCE [LARGE SCALE GENOMIC DNA]</scope>
</reference>
<evidence type="ECO:0000313" key="12">
    <source>
        <dbReference type="EMBL" id="PIZ15230.1"/>
    </source>
</evidence>
<accession>A0A2M7S6Z1</accession>
<protein>
    <recommendedName>
        <fullName evidence="11">Polymerase nucleotidyl transferase domain-containing protein</fullName>
    </recommendedName>
</protein>
<feature type="compositionally biased region" description="Basic residues" evidence="10">
    <location>
        <begin position="1"/>
        <end position="12"/>
    </location>
</feature>
<dbReference type="CDD" id="cd05403">
    <property type="entry name" value="NT_KNTase_like"/>
    <property type="match status" value="1"/>
</dbReference>
<keyword evidence="3" id="KW-0808">Transferase</keyword>
<dbReference type="GO" id="GO:0046872">
    <property type="term" value="F:metal ion binding"/>
    <property type="evidence" value="ECO:0007669"/>
    <property type="project" value="UniProtKB-KW"/>
</dbReference>
<keyword evidence="5" id="KW-0479">Metal-binding</keyword>
<dbReference type="Gene3D" id="3.30.460.10">
    <property type="entry name" value="Beta Polymerase, domain 2"/>
    <property type="match status" value="1"/>
</dbReference>
<dbReference type="EMBL" id="PFMR01000275">
    <property type="protein sequence ID" value="PIZ15230.1"/>
    <property type="molecule type" value="Genomic_DNA"/>
</dbReference>
<evidence type="ECO:0000256" key="5">
    <source>
        <dbReference type="ARBA" id="ARBA00022723"/>
    </source>
</evidence>
<keyword evidence="7" id="KW-0067">ATP-binding</keyword>
<dbReference type="Proteomes" id="UP000229307">
    <property type="component" value="Unassembled WGS sequence"/>
</dbReference>
<feature type="region of interest" description="Disordered" evidence="10">
    <location>
        <begin position="1"/>
        <end position="20"/>
    </location>
</feature>
<evidence type="ECO:0000256" key="3">
    <source>
        <dbReference type="ARBA" id="ARBA00022679"/>
    </source>
</evidence>
<comment type="cofactor">
    <cofactor evidence="1">
        <name>Mg(2+)</name>
        <dbReference type="ChEBI" id="CHEBI:18420"/>
    </cofactor>
</comment>
<evidence type="ECO:0000256" key="6">
    <source>
        <dbReference type="ARBA" id="ARBA00022741"/>
    </source>
</evidence>
<proteinExistence type="inferred from homology"/>
<dbReference type="SUPFAM" id="SSF81301">
    <property type="entry name" value="Nucleotidyltransferase"/>
    <property type="match status" value="1"/>
</dbReference>
<dbReference type="AlphaFoldDB" id="A0A2M7S6Z1"/>
<evidence type="ECO:0000256" key="9">
    <source>
        <dbReference type="ARBA" id="ARBA00038276"/>
    </source>
</evidence>
<dbReference type="InterPro" id="IPR052038">
    <property type="entry name" value="Type-VII_TA_antitoxin"/>
</dbReference>
<keyword evidence="6" id="KW-0547">Nucleotide-binding</keyword>
<sequence>MVKNKQNKRNKNRSQDFLEDSRDMANLRYQESSAIPADNYFKKRINNKKIRDNLPLYFPKQKIREFCRIHGITFLALFGSYARGDNNKDSDMDFLVKINSGKSLIDVIRVENKMADLFDKKV</sequence>
<organism evidence="12 13">
    <name type="scientific">Candidatus Desantisbacteria bacterium CG_4_10_14_0_8_um_filter_48_22</name>
    <dbReference type="NCBI Taxonomy" id="1974543"/>
    <lineage>
        <taxon>Bacteria</taxon>
        <taxon>Candidatus Desantisiibacteriota</taxon>
    </lineage>
</organism>
<dbReference type="PANTHER" id="PTHR33571:SF14">
    <property type="entry name" value="PROTEIN ADENYLYLTRANSFERASE MJ0435-RELATED"/>
    <property type="match status" value="1"/>
</dbReference>
<keyword evidence="4" id="KW-0548">Nucleotidyltransferase</keyword>
<keyword evidence="8" id="KW-0460">Magnesium</keyword>
<evidence type="ECO:0000313" key="13">
    <source>
        <dbReference type="Proteomes" id="UP000229307"/>
    </source>
</evidence>
<dbReference type="Pfam" id="PF01909">
    <property type="entry name" value="NTP_transf_2"/>
    <property type="match status" value="1"/>
</dbReference>
<keyword evidence="2" id="KW-1277">Toxin-antitoxin system</keyword>
<dbReference type="InterPro" id="IPR043519">
    <property type="entry name" value="NT_sf"/>
</dbReference>
<name>A0A2M7S6Z1_9BACT</name>
<evidence type="ECO:0000259" key="11">
    <source>
        <dbReference type="Pfam" id="PF01909"/>
    </source>
</evidence>
<dbReference type="PANTHER" id="PTHR33571">
    <property type="entry name" value="SSL8005 PROTEIN"/>
    <property type="match status" value="1"/>
</dbReference>
<dbReference type="InterPro" id="IPR002934">
    <property type="entry name" value="Polymerase_NTP_transf_dom"/>
</dbReference>
<evidence type="ECO:0000256" key="8">
    <source>
        <dbReference type="ARBA" id="ARBA00022842"/>
    </source>
</evidence>
<comment type="similarity">
    <text evidence="9">Belongs to the MntA antitoxin family.</text>
</comment>